<sequence>MPADEGRDLLNEAANKFRLSMRAYNRILRVARTIADLENTDKVLKMHIAEALSYRKMEFNNI</sequence>
<dbReference type="Gene3D" id="3.40.50.300">
    <property type="entry name" value="P-loop containing nucleotide triphosphate hydrolases"/>
    <property type="match status" value="1"/>
</dbReference>
<dbReference type="Proteomes" id="UP001642485">
    <property type="component" value="Chromosome"/>
</dbReference>
<gene>
    <name evidence="2" type="ORF">OB144RH_05170</name>
</gene>
<evidence type="ECO:0000313" key="3">
    <source>
        <dbReference type="Proteomes" id="UP001642485"/>
    </source>
</evidence>
<dbReference type="EMBL" id="OZ018776">
    <property type="protein sequence ID" value="CAK9121161.1"/>
    <property type="molecule type" value="Genomic_DNA"/>
</dbReference>
<evidence type="ECO:0000313" key="2">
    <source>
        <dbReference type="EMBL" id="CAK9121161.1"/>
    </source>
</evidence>
<protein>
    <submittedName>
        <fullName evidence="2">Mg-chelatase-C domain-containing protein</fullName>
    </submittedName>
</protein>
<keyword evidence="3" id="KW-1185">Reference proteome</keyword>
<proteinExistence type="predicted"/>
<feature type="domain" description="Mg chelatase-related protein C-terminal" evidence="1">
    <location>
        <begin position="3"/>
        <end position="55"/>
    </location>
</feature>
<reference evidence="2 3" key="1">
    <citation type="submission" date="2024-02" db="EMBL/GenBank/DDBJ databases">
        <authorList>
            <person name="Nijsse B."/>
            <person name="Sprong H."/>
        </authorList>
    </citation>
    <scope>NUCLEOTIDE SEQUENCE [LARGE SCALE GENOMIC DNA]</scope>
    <source>
        <strain evidence="2">OB144</strain>
    </source>
</reference>
<dbReference type="InterPro" id="IPR025158">
    <property type="entry name" value="Mg_chelat-rel_C"/>
</dbReference>
<dbReference type="InterPro" id="IPR027417">
    <property type="entry name" value="P-loop_NTPase"/>
</dbReference>
<evidence type="ECO:0000259" key="1">
    <source>
        <dbReference type="Pfam" id="PF13335"/>
    </source>
</evidence>
<organism evidence="2 3">
    <name type="scientific">Rickettsia helvetica</name>
    <dbReference type="NCBI Taxonomy" id="35789"/>
    <lineage>
        <taxon>Bacteria</taxon>
        <taxon>Pseudomonadati</taxon>
        <taxon>Pseudomonadota</taxon>
        <taxon>Alphaproteobacteria</taxon>
        <taxon>Rickettsiales</taxon>
        <taxon>Rickettsiaceae</taxon>
        <taxon>Rickettsieae</taxon>
        <taxon>Rickettsia</taxon>
        <taxon>spotted fever group</taxon>
    </lineage>
</organism>
<name>A0ABP0T525_RICHE</name>
<accession>A0ABP0T525</accession>
<dbReference type="Pfam" id="PF13335">
    <property type="entry name" value="Mg_chelatase_C"/>
    <property type="match status" value="1"/>
</dbReference>